<evidence type="ECO:0000313" key="15">
    <source>
        <dbReference type="EMBL" id="CAD8823042.1"/>
    </source>
</evidence>
<dbReference type="Gene3D" id="3.90.550.10">
    <property type="entry name" value="Spore Coat Polysaccharide Biosynthesis Protein SpsA, Chain A"/>
    <property type="match status" value="1"/>
</dbReference>
<dbReference type="Pfam" id="PF02709">
    <property type="entry name" value="Glyco_transf_7C"/>
    <property type="match status" value="1"/>
</dbReference>
<protein>
    <recommendedName>
        <fullName evidence="16">Galactosyltransferase C-terminal domain-containing protein</fullName>
    </recommendedName>
</protein>
<evidence type="ECO:0008006" key="16">
    <source>
        <dbReference type="Google" id="ProtNLM"/>
    </source>
</evidence>
<keyword evidence="6 12" id="KW-0812">Transmembrane</keyword>
<keyword evidence="8 12" id="KW-1133">Transmembrane helix</keyword>
<dbReference type="GO" id="GO:0005975">
    <property type="term" value="P:carbohydrate metabolic process"/>
    <property type="evidence" value="ECO:0007669"/>
    <property type="project" value="InterPro"/>
</dbReference>
<sequence>MCRGAVGLQCGSSAMSVAISERVSHPSTLDPKVVRVFAAVLLLCLLPSFCFVSTFLFPNAFNSSLAPSAANILPSNTPHLTQRFSCANQSFHFSASHRQTAQSLHRTPSASHLLGILVPFRKRWTEFLYLHSKLSVFLRQQNVHSFRFFVINQTDSFRFNRGALFNIGFLAAKSYGCDYIALQDVDLIPLHHNISYRFPLPGVYHASPPDIHPIYSYSKFYGGVHLMQIQSYEFFGGFENSYFGWGREDDWFYRRIVRLELMYDNFSMTRPVVANESERTGVEFWEHNHGKHAERDREGLFSKRNRRTGKGVKHLEFECKEVYSSEEQMVDIDTIVMDVELQCDTGEVPQCVSNWTLKEENRDNRLRREQALAMSALSKERSEALKKKYGAKHNPQKKTENTRDTKRTASADK</sequence>
<evidence type="ECO:0000256" key="4">
    <source>
        <dbReference type="ARBA" id="ARBA00022676"/>
    </source>
</evidence>
<dbReference type="PANTHER" id="PTHR19300:SF30">
    <property type="entry name" value="BETA-1,4-GALACTOSYLTRANSFERASE 7"/>
    <property type="match status" value="1"/>
</dbReference>
<evidence type="ECO:0000259" key="14">
    <source>
        <dbReference type="Pfam" id="PF13733"/>
    </source>
</evidence>
<feature type="transmembrane region" description="Helical" evidence="12">
    <location>
        <begin position="36"/>
        <end position="57"/>
    </location>
</feature>
<dbReference type="InterPro" id="IPR003859">
    <property type="entry name" value="Galactosyl_T"/>
</dbReference>
<evidence type="ECO:0000256" key="1">
    <source>
        <dbReference type="ARBA" id="ARBA00004606"/>
    </source>
</evidence>
<keyword evidence="7" id="KW-0735">Signal-anchor</keyword>
<evidence type="ECO:0000256" key="11">
    <source>
        <dbReference type="SAM" id="MobiDB-lite"/>
    </source>
</evidence>
<keyword evidence="10" id="KW-0325">Glycoprotein</keyword>
<dbReference type="Pfam" id="PF13733">
    <property type="entry name" value="Glyco_transf_7N"/>
    <property type="match status" value="1"/>
</dbReference>
<comment type="similarity">
    <text evidence="3">Belongs to the glycosyltransferase 7 family.</text>
</comment>
<dbReference type="GO" id="GO:0008378">
    <property type="term" value="F:galactosyltransferase activity"/>
    <property type="evidence" value="ECO:0007669"/>
    <property type="project" value="TreeGrafter"/>
</dbReference>
<feature type="compositionally biased region" description="Basic residues" evidence="11">
    <location>
        <begin position="387"/>
        <end position="396"/>
    </location>
</feature>
<name>A0A7S0ZIS1_9RHOD</name>
<organism evidence="15">
    <name type="scientific">Timspurckia oligopyrenoides</name>
    <dbReference type="NCBI Taxonomy" id="708627"/>
    <lineage>
        <taxon>Eukaryota</taxon>
        <taxon>Rhodophyta</taxon>
        <taxon>Bangiophyceae</taxon>
        <taxon>Porphyridiales</taxon>
        <taxon>Porphyridiaceae</taxon>
        <taxon>Timspurckia</taxon>
    </lineage>
</organism>
<keyword evidence="5" id="KW-0808">Transferase</keyword>
<dbReference type="UniPathway" id="UPA00378"/>
<dbReference type="EMBL" id="HBFP01010351">
    <property type="protein sequence ID" value="CAD8823042.1"/>
    <property type="molecule type" value="Transcribed_RNA"/>
</dbReference>
<feature type="domain" description="Galactosyltransferase N-terminal" evidence="14">
    <location>
        <begin position="110"/>
        <end position="196"/>
    </location>
</feature>
<comment type="subcellular location">
    <subcellularLocation>
        <location evidence="1">Membrane</location>
        <topology evidence="1">Single-pass type II membrane protein</topology>
    </subcellularLocation>
</comment>
<feature type="domain" description="Galactosyltransferase C-terminal" evidence="13">
    <location>
        <begin position="208"/>
        <end position="266"/>
    </location>
</feature>
<dbReference type="InterPro" id="IPR029044">
    <property type="entry name" value="Nucleotide-diphossugar_trans"/>
</dbReference>
<accession>A0A7S0ZIS1</accession>
<dbReference type="InterPro" id="IPR027995">
    <property type="entry name" value="Galactosyl_T_N"/>
</dbReference>
<evidence type="ECO:0000256" key="8">
    <source>
        <dbReference type="ARBA" id="ARBA00022989"/>
    </source>
</evidence>
<proteinExistence type="inferred from homology"/>
<dbReference type="PANTHER" id="PTHR19300">
    <property type="entry name" value="BETA-1,4-GALACTOSYLTRANSFERASE"/>
    <property type="match status" value="1"/>
</dbReference>
<evidence type="ECO:0000259" key="13">
    <source>
        <dbReference type="Pfam" id="PF02709"/>
    </source>
</evidence>
<dbReference type="AlphaFoldDB" id="A0A7S0ZIS1"/>
<evidence type="ECO:0000256" key="6">
    <source>
        <dbReference type="ARBA" id="ARBA00022692"/>
    </source>
</evidence>
<dbReference type="SUPFAM" id="SSF53448">
    <property type="entry name" value="Nucleotide-diphospho-sugar transferases"/>
    <property type="match status" value="1"/>
</dbReference>
<evidence type="ECO:0000256" key="9">
    <source>
        <dbReference type="ARBA" id="ARBA00023136"/>
    </source>
</evidence>
<comment type="pathway">
    <text evidence="2">Protein modification; protein glycosylation.</text>
</comment>
<keyword evidence="4" id="KW-0328">Glycosyltransferase</keyword>
<dbReference type="InterPro" id="IPR027791">
    <property type="entry name" value="Galactosyl_T_C"/>
</dbReference>
<evidence type="ECO:0000256" key="7">
    <source>
        <dbReference type="ARBA" id="ARBA00022968"/>
    </source>
</evidence>
<feature type="region of interest" description="Disordered" evidence="11">
    <location>
        <begin position="376"/>
        <end position="413"/>
    </location>
</feature>
<dbReference type="GO" id="GO:0005794">
    <property type="term" value="C:Golgi apparatus"/>
    <property type="evidence" value="ECO:0007669"/>
    <property type="project" value="TreeGrafter"/>
</dbReference>
<evidence type="ECO:0000256" key="5">
    <source>
        <dbReference type="ARBA" id="ARBA00022679"/>
    </source>
</evidence>
<evidence type="ECO:0000256" key="12">
    <source>
        <dbReference type="SAM" id="Phobius"/>
    </source>
</evidence>
<dbReference type="PRINTS" id="PR02050">
    <property type="entry name" value="B14GALTRFASE"/>
</dbReference>
<reference evidence="15" key="1">
    <citation type="submission" date="2021-01" db="EMBL/GenBank/DDBJ databases">
        <authorList>
            <person name="Corre E."/>
            <person name="Pelletier E."/>
            <person name="Niang G."/>
            <person name="Scheremetjew M."/>
            <person name="Finn R."/>
            <person name="Kale V."/>
            <person name="Holt S."/>
            <person name="Cochrane G."/>
            <person name="Meng A."/>
            <person name="Brown T."/>
            <person name="Cohen L."/>
        </authorList>
    </citation>
    <scope>NUCLEOTIDE SEQUENCE</scope>
    <source>
        <strain evidence="15">CCMP3278</strain>
    </source>
</reference>
<gene>
    <name evidence="15" type="ORF">TOLI1172_LOCUS7438</name>
</gene>
<evidence type="ECO:0000256" key="2">
    <source>
        <dbReference type="ARBA" id="ARBA00004922"/>
    </source>
</evidence>
<evidence type="ECO:0000256" key="3">
    <source>
        <dbReference type="ARBA" id="ARBA00005735"/>
    </source>
</evidence>
<feature type="compositionally biased region" description="Basic and acidic residues" evidence="11">
    <location>
        <begin position="397"/>
        <end position="413"/>
    </location>
</feature>
<keyword evidence="9 12" id="KW-0472">Membrane</keyword>
<evidence type="ECO:0000256" key="10">
    <source>
        <dbReference type="ARBA" id="ARBA00023180"/>
    </source>
</evidence>
<dbReference type="GO" id="GO:0016020">
    <property type="term" value="C:membrane"/>
    <property type="evidence" value="ECO:0007669"/>
    <property type="project" value="UniProtKB-SubCell"/>
</dbReference>